<dbReference type="InterPro" id="IPR000719">
    <property type="entry name" value="Prot_kinase_dom"/>
</dbReference>
<reference evidence="2" key="1">
    <citation type="submission" date="2021-06" db="EMBL/GenBank/DDBJ databases">
        <authorList>
            <person name="Kallberg Y."/>
            <person name="Tangrot J."/>
            <person name="Rosling A."/>
        </authorList>
    </citation>
    <scope>NUCLEOTIDE SEQUENCE</scope>
    <source>
        <strain evidence="2">IA702</strain>
    </source>
</reference>
<evidence type="ECO:0000313" key="3">
    <source>
        <dbReference type="Proteomes" id="UP000789572"/>
    </source>
</evidence>
<dbReference type="SUPFAM" id="SSF56112">
    <property type="entry name" value="Protein kinase-like (PK-like)"/>
    <property type="match status" value="2"/>
</dbReference>
<keyword evidence="3" id="KW-1185">Reference proteome</keyword>
<accession>A0A9N9BU78</accession>
<proteinExistence type="predicted"/>
<dbReference type="GO" id="GO:0004674">
    <property type="term" value="F:protein serine/threonine kinase activity"/>
    <property type="evidence" value="ECO:0007669"/>
    <property type="project" value="TreeGrafter"/>
</dbReference>
<dbReference type="GO" id="GO:0005524">
    <property type="term" value="F:ATP binding"/>
    <property type="evidence" value="ECO:0007669"/>
    <property type="project" value="InterPro"/>
</dbReference>
<dbReference type="PANTHER" id="PTHR44329">
    <property type="entry name" value="SERINE/THREONINE-PROTEIN KINASE TNNI3K-RELATED"/>
    <property type="match status" value="1"/>
</dbReference>
<dbReference type="Gene3D" id="1.10.510.10">
    <property type="entry name" value="Transferase(Phosphotransferase) domain 1"/>
    <property type="match status" value="2"/>
</dbReference>
<dbReference type="InterPro" id="IPR011009">
    <property type="entry name" value="Kinase-like_dom_sf"/>
</dbReference>
<protein>
    <submittedName>
        <fullName evidence="2">428_t:CDS:1</fullName>
    </submittedName>
</protein>
<dbReference type="Proteomes" id="UP000789572">
    <property type="component" value="Unassembled WGS sequence"/>
</dbReference>
<feature type="non-terminal residue" evidence="2">
    <location>
        <position position="310"/>
    </location>
</feature>
<dbReference type="InterPro" id="IPR051681">
    <property type="entry name" value="Ser/Thr_Kinases-Pseudokinases"/>
</dbReference>
<dbReference type="AlphaFoldDB" id="A0A9N9BU78"/>
<evidence type="ECO:0000259" key="1">
    <source>
        <dbReference type="PROSITE" id="PS50011"/>
    </source>
</evidence>
<dbReference type="Pfam" id="PF07714">
    <property type="entry name" value="PK_Tyr_Ser-Thr"/>
    <property type="match status" value="2"/>
</dbReference>
<dbReference type="PROSITE" id="PS50011">
    <property type="entry name" value="PROTEIN_KINASE_DOM"/>
    <property type="match status" value="1"/>
</dbReference>
<dbReference type="InterPro" id="IPR001245">
    <property type="entry name" value="Ser-Thr/Tyr_kinase_cat_dom"/>
</dbReference>
<sequence length="310" mass="35405">SSVNILIFYGTAKIIDFGLSASTEQIMSRSRSIGAAAYIDPLLFKDPSYVCGKKSDIFSLGVLLWEISSGRAPCAECKHRFQAYQYRKDGYRDPPVAGTPEPYITLYSECWSENPDERPLCEEICKRLEKLLLDNQNLSALEEIPYEPQEHRSTNPYKKWIEEAIKRGLVNRYSKKDVTINPRPHDVGGYGLVYKATMKKQMMTKSRGKGNVAYIDPMSFSGHYKRGKKSDIFSLGVLLWEISSGRIPCYGHWHTSKVILFRLEGGRDPPFPETPEAYVTLYSECWGENPDKRPLCENVYERLVCLLENS</sequence>
<feature type="domain" description="Protein kinase" evidence="1">
    <location>
        <begin position="1"/>
        <end position="132"/>
    </location>
</feature>
<evidence type="ECO:0000313" key="2">
    <source>
        <dbReference type="EMBL" id="CAG8581256.1"/>
    </source>
</evidence>
<name>A0A9N9BU78_9GLOM</name>
<dbReference type="EMBL" id="CAJVPJ010001212">
    <property type="protein sequence ID" value="CAG8581256.1"/>
    <property type="molecule type" value="Genomic_DNA"/>
</dbReference>
<dbReference type="OrthoDB" id="4062651at2759"/>
<organism evidence="2 3">
    <name type="scientific">Paraglomus occultum</name>
    <dbReference type="NCBI Taxonomy" id="144539"/>
    <lineage>
        <taxon>Eukaryota</taxon>
        <taxon>Fungi</taxon>
        <taxon>Fungi incertae sedis</taxon>
        <taxon>Mucoromycota</taxon>
        <taxon>Glomeromycotina</taxon>
        <taxon>Glomeromycetes</taxon>
        <taxon>Paraglomerales</taxon>
        <taxon>Paraglomeraceae</taxon>
        <taxon>Paraglomus</taxon>
    </lineage>
</organism>
<comment type="caution">
    <text evidence="2">The sequence shown here is derived from an EMBL/GenBank/DDBJ whole genome shotgun (WGS) entry which is preliminary data.</text>
</comment>
<gene>
    <name evidence="2" type="ORF">POCULU_LOCUS6501</name>
</gene>